<reference evidence="1 2" key="2">
    <citation type="journal article" date="2017" name="Sci. Rep.">
        <title>Ant-infecting Ophiocordyceps genomes reveal a high diversity of potential behavioral manipulation genes and a possible major role for enterotoxins.</title>
        <authorList>
            <person name="de Bekker C."/>
            <person name="Ohm R.A."/>
            <person name="Evans H.C."/>
            <person name="Brachmann A."/>
            <person name="Hughes D.P."/>
        </authorList>
    </citation>
    <scope>NUCLEOTIDE SEQUENCE [LARGE SCALE GENOMIC DNA]</scope>
    <source>
        <strain evidence="1 2">SC16a</strain>
    </source>
</reference>
<name>A0A2A9PE52_OPHUN</name>
<gene>
    <name evidence="1" type="ORF">XA68_12676</name>
</gene>
<accession>A0A2A9PE52</accession>
<proteinExistence type="predicted"/>
<sequence length="73" mass="8244">MHFSEAVGYVWGETEVNSRVKSRDPKTLASWHSIVDGALKVWTVCACRLDKGLCPVQVSGQAFRHTNWNVIDR</sequence>
<keyword evidence="2" id="KW-1185">Reference proteome</keyword>
<dbReference type="Proteomes" id="UP000037136">
    <property type="component" value="Unassembled WGS sequence"/>
</dbReference>
<dbReference type="AlphaFoldDB" id="A0A2A9PE52"/>
<evidence type="ECO:0000313" key="1">
    <source>
        <dbReference type="EMBL" id="PFH59192.1"/>
    </source>
</evidence>
<comment type="caution">
    <text evidence="1">The sequence shown here is derived from an EMBL/GenBank/DDBJ whole genome shotgun (WGS) entry which is preliminary data.</text>
</comment>
<evidence type="ECO:0000313" key="2">
    <source>
        <dbReference type="Proteomes" id="UP000037136"/>
    </source>
</evidence>
<dbReference type="OrthoDB" id="3552888at2759"/>
<reference evidence="1 2" key="1">
    <citation type="journal article" date="2015" name="BMC Genomics">
        <title>Gene expression during zombie ant biting behavior reflects the complexity underlying fungal parasitic behavioral manipulation.</title>
        <authorList>
            <person name="de Bekker C."/>
            <person name="Ohm R.A."/>
            <person name="Loreto R.G."/>
            <person name="Sebastian A."/>
            <person name="Albert I."/>
            <person name="Merrow M."/>
            <person name="Brachmann A."/>
            <person name="Hughes D.P."/>
        </authorList>
    </citation>
    <scope>NUCLEOTIDE SEQUENCE [LARGE SCALE GENOMIC DNA]</scope>
    <source>
        <strain evidence="1 2">SC16a</strain>
    </source>
</reference>
<organism evidence="1 2">
    <name type="scientific">Ophiocordyceps unilateralis</name>
    <name type="common">Zombie-ant fungus</name>
    <name type="synonym">Torrubia unilateralis</name>
    <dbReference type="NCBI Taxonomy" id="268505"/>
    <lineage>
        <taxon>Eukaryota</taxon>
        <taxon>Fungi</taxon>
        <taxon>Dikarya</taxon>
        <taxon>Ascomycota</taxon>
        <taxon>Pezizomycotina</taxon>
        <taxon>Sordariomycetes</taxon>
        <taxon>Hypocreomycetidae</taxon>
        <taxon>Hypocreales</taxon>
        <taxon>Ophiocordycipitaceae</taxon>
        <taxon>Ophiocordyceps</taxon>
    </lineage>
</organism>
<protein>
    <submittedName>
        <fullName evidence="1">Uncharacterized protein</fullName>
    </submittedName>
</protein>
<dbReference type="EMBL" id="LAZP02000218">
    <property type="protein sequence ID" value="PFH59192.1"/>
    <property type="molecule type" value="Genomic_DNA"/>
</dbReference>